<name>A0AA38VBN7_9PEZI</name>
<feature type="compositionally biased region" description="Acidic residues" evidence="1">
    <location>
        <begin position="77"/>
        <end position="88"/>
    </location>
</feature>
<dbReference type="EMBL" id="JANBVO010000052">
    <property type="protein sequence ID" value="KAJ9133153.1"/>
    <property type="molecule type" value="Genomic_DNA"/>
</dbReference>
<feature type="compositionally biased region" description="Polar residues" evidence="1">
    <location>
        <begin position="16"/>
        <end position="25"/>
    </location>
</feature>
<dbReference type="PANTHER" id="PTHR42470">
    <property type="entry name" value="VAST DOMAIN-CONTAINING PROTEIN"/>
    <property type="match status" value="1"/>
</dbReference>
<feature type="domain" description="DUF7924" evidence="2">
    <location>
        <begin position="321"/>
        <end position="487"/>
    </location>
</feature>
<keyword evidence="4" id="KW-1185">Reference proteome</keyword>
<evidence type="ECO:0000259" key="2">
    <source>
        <dbReference type="Pfam" id="PF25545"/>
    </source>
</evidence>
<organism evidence="3 4">
    <name type="scientific">Pleurostoma richardsiae</name>
    <dbReference type="NCBI Taxonomy" id="41990"/>
    <lineage>
        <taxon>Eukaryota</taxon>
        <taxon>Fungi</taxon>
        <taxon>Dikarya</taxon>
        <taxon>Ascomycota</taxon>
        <taxon>Pezizomycotina</taxon>
        <taxon>Sordariomycetes</taxon>
        <taxon>Sordariomycetidae</taxon>
        <taxon>Calosphaeriales</taxon>
        <taxon>Pleurostomataceae</taxon>
        <taxon>Pleurostoma</taxon>
    </lineage>
</organism>
<proteinExistence type="predicted"/>
<dbReference type="PANTHER" id="PTHR42470:SF1">
    <property type="entry name" value="VAST DOMAIN-CONTAINING PROTEIN"/>
    <property type="match status" value="1"/>
</dbReference>
<dbReference type="Proteomes" id="UP001174694">
    <property type="component" value="Unassembled WGS sequence"/>
</dbReference>
<reference evidence="3" key="1">
    <citation type="submission" date="2022-07" db="EMBL/GenBank/DDBJ databases">
        <title>Fungi with potential for degradation of polypropylene.</title>
        <authorList>
            <person name="Gostincar C."/>
        </authorList>
    </citation>
    <scope>NUCLEOTIDE SEQUENCE</scope>
    <source>
        <strain evidence="3">EXF-13308</strain>
    </source>
</reference>
<dbReference type="AlphaFoldDB" id="A0AA38VBN7"/>
<accession>A0AA38VBN7</accession>
<evidence type="ECO:0000256" key="1">
    <source>
        <dbReference type="SAM" id="MobiDB-lite"/>
    </source>
</evidence>
<comment type="caution">
    <text evidence="3">The sequence shown here is derived from an EMBL/GenBank/DDBJ whole genome shotgun (WGS) entry which is preliminary data.</text>
</comment>
<evidence type="ECO:0000313" key="3">
    <source>
        <dbReference type="EMBL" id="KAJ9133153.1"/>
    </source>
</evidence>
<evidence type="ECO:0000313" key="4">
    <source>
        <dbReference type="Proteomes" id="UP001174694"/>
    </source>
</evidence>
<sequence length="582" mass="65274">MGYRVSKAQLRRPRMNPSQFLQEQLLNAVAGEGTEHPPNEGVPSPTTALQDVPAQSRKRRLDETDDSAAKRPRISTEAEEGEEGEESQPADKTTIIQHPKPKPPRAAFLERLVEPFEPSPRSPSHRFISEWLESLGSGRDTRSRSDSYLSQPVSEPISRRLAKSAPQMGYTRDADGFAVPPTPASTRSRSRADSDGVSVAPSDVTGFTLSSSRASGRSLVEDPLYRDMNLAANNIYMRPLREQFPSEVADLVNYVRRDRDSPGPSQEEVWQDAELNELWIGAGEPKVEDYFKDKIFPKSRPGDVLDHSDRQPMARHTVPNAGSKLRVSNPVPDMLYGYNRQAAFPQQQAQLISMGTEMVANNQYNGLLYPFFIIEFKGDSGSMWVATNQCLGGSASCVNVAERLNHQLEQCKSDEIRPISSAAFSIAMSGSEARLYISWKHNELDYYMANIDSFLLQKPKDYIEFRKYVRNIIDWGRDKRLNEIRSSLDTLLEESRKKASEAAKSRPPPSDGSDICGGKKRKSSSSRRNSSTSRSTQQSEDIGVSNAYWQWDETIRRYFHRNDDGTLSWAEDEGQSSYGAAT</sequence>
<dbReference type="InterPro" id="IPR057684">
    <property type="entry name" value="DUF7924"/>
</dbReference>
<feature type="region of interest" description="Disordered" evidence="1">
    <location>
        <begin position="1"/>
        <end position="124"/>
    </location>
</feature>
<feature type="compositionally biased region" description="Low complexity" evidence="1">
    <location>
        <begin position="526"/>
        <end position="539"/>
    </location>
</feature>
<feature type="region of interest" description="Disordered" evidence="1">
    <location>
        <begin position="137"/>
        <end position="213"/>
    </location>
</feature>
<dbReference type="Pfam" id="PF25545">
    <property type="entry name" value="DUF7924"/>
    <property type="match status" value="1"/>
</dbReference>
<feature type="region of interest" description="Disordered" evidence="1">
    <location>
        <begin position="497"/>
        <end position="541"/>
    </location>
</feature>
<gene>
    <name evidence="3" type="ORF">NKR23_g10945</name>
</gene>
<protein>
    <recommendedName>
        <fullName evidence="2">DUF7924 domain-containing protein</fullName>
    </recommendedName>
</protein>